<evidence type="ECO:0008006" key="3">
    <source>
        <dbReference type="Google" id="ProtNLM"/>
    </source>
</evidence>
<dbReference type="EMBL" id="BMDG01000009">
    <property type="protein sequence ID" value="GGI09839.1"/>
    <property type="molecule type" value="Genomic_DNA"/>
</dbReference>
<comment type="caution">
    <text evidence="1">The sequence shown here is derived from an EMBL/GenBank/DDBJ whole genome shotgun (WGS) entry which is preliminary data.</text>
</comment>
<gene>
    <name evidence="1" type="ORF">GCM10007368_28200</name>
</gene>
<dbReference type="InterPro" id="IPR010866">
    <property type="entry name" value="A-2_8-polyST"/>
</dbReference>
<protein>
    <recommendedName>
        <fullName evidence="3">HAD superfamily hydrolase (TIGR01549 family)</fullName>
    </recommendedName>
</protein>
<sequence length="996" mass="106144">MTTLHLVTGLYSAVNSFASRYVGPEDDHHVVVLFSDPADERVLTERIRRLPGVRSVSFLPDPPEYLETLADPERMTALCGGREPDQLRMFLSHSHWLLDALAGAFPGAGVSLFEEGMAGLYPDNLLPLQFLDRVVRVEYHHYLGAFTPLSALDHPELFEEIDAAAFTATLEKACGRHDAGLTPDTVVLVEQYFDRKGDSVSTDELVAVYRRSVEELLAKGYRVAYKPHPRHASAVYEEIARSLPEQVAGGLSLMTNRDLPLEVLVATSRPAAVVAVSSTLLLTAPHLLGVPSFLVDVDFGLRMSASLGAERTGQLANYLALRDRVPRLADLPAVDAMVDPWTVLERQVDSVPPTAQDPLLAAVRGVGGAVTPALPEAFRTLCSSPAPYVSFDVFDTLVVRPVSRASDLVSLLDRELAPDLPPMARYSNARNAAVATLRAADRSAGAERAEYPIEAVAQQTARLLGGGPDGAGPGAGLDGKALLAAERALEEQHLAPRALGGALMLLAHRLGKKVGLVSDTFYPAGELLELVGPHLPVEPAFVVASADADATKAEGGLFDVVLRDLGIGAEDLLHVGDNPVSDVERAAARGIATLHVPAVADAARRTHALGGLWKGFREEKGLSLVKGVVAQRFFDNPFVAYPKGSVSLGTPYALGYGVAGPALLGWTLWVARQARELGYDDVSFLSRDGYVPHAIYERLRAADPDLPPARYLLASRRAAFQVFSGDPAHVGATQFVHGLNSLNTPRALLTTRFGAEVVALLAGDLARAGITDLDAPLGRERAAAMSAVLLARAEEVAAACAGRSAAARRYYADRLGGAGRPAVVDLGYSGSSQRAVMTALGRRVDGLYLTGMEHALEYAVITGARFEPWSQDRTFFRHGTVLEYLLTPVGLPECHGFGLDGRPVLAPTVASDRRNSEIQRGVAGFVDDVFARFGDRVPLLAMRPDSATRALAHFIASPSAADARMLAGALQDDAAGSGTTGLLDAWQPGRDALATA</sequence>
<reference evidence="2" key="1">
    <citation type="journal article" date="2019" name="Int. J. Syst. Evol. Microbiol.">
        <title>The Global Catalogue of Microorganisms (GCM) 10K type strain sequencing project: providing services to taxonomists for standard genome sequencing and annotation.</title>
        <authorList>
            <consortium name="The Broad Institute Genomics Platform"/>
            <consortium name="The Broad Institute Genome Sequencing Center for Infectious Disease"/>
            <person name="Wu L."/>
            <person name="Ma J."/>
        </authorList>
    </citation>
    <scope>NUCLEOTIDE SEQUENCE [LARGE SCALE GENOMIC DNA]</scope>
    <source>
        <strain evidence="2">CCM 8653</strain>
    </source>
</reference>
<organism evidence="1 2">
    <name type="scientific">Isoptericola cucumis</name>
    <dbReference type="NCBI Taxonomy" id="1776856"/>
    <lineage>
        <taxon>Bacteria</taxon>
        <taxon>Bacillati</taxon>
        <taxon>Actinomycetota</taxon>
        <taxon>Actinomycetes</taxon>
        <taxon>Micrococcales</taxon>
        <taxon>Promicromonosporaceae</taxon>
        <taxon>Isoptericola</taxon>
    </lineage>
</organism>
<evidence type="ECO:0000313" key="1">
    <source>
        <dbReference type="EMBL" id="GGI09839.1"/>
    </source>
</evidence>
<dbReference type="Proteomes" id="UP000632535">
    <property type="component" value="Unassembled WGS sequence"/>
</dbReference>
<dbReference type="InterPro" id="IPR036412">
    <property type="entry name" value="HAD-like_sf"/>
</dbReference>
<accession>A0ABQ2BBE6</accession>
<dbReference type="RefSeq" id="WP_188524339.1">
    <property type="nucleotide sequence ID" value="NZ_BMDG01000009.1"/>
</dbReference>
<proteinExistence type="predicted"/>
<dbReference type="Gene3D" id="3.40.50.11110">
    <property type="entry name" value="Sialyltransferase, C-terminal GT-B Rossman nucleotide-binding domain"/>
    <property type="match status" value="1"/>
</dbReference>
<dbReference type="InterPro" id="IPR023214">
    <property type="entry name" value="HAD_sf"/>
</dbReference>
<dbReference type="SUPFAM" id="SSF56784">
    <property type="entry name" value="HAD-like"/>
    <property type="match status" value="1"/>
</dbReference>
<evidence type="ECO:0000313" key="2">
    <source>
        <dbReference type="Proteomes" id="UP000632535"/>
    </source>
</evidence>
<dbReference type="Pfam" id="PF07388">
    <property type="entry name" value="A-2_8-polyST"/>
    <property type="match status" value="1"/>
</dbReference>
<keyword evidence="2" id="KW-1185">Reference proteome</keyword>
<name>A0ABQ2BBE6_9MICO</name>
<dbReference type="Gene3D" id="3.40.50.1000">
    <property type="entry name" value="HAD superfamily/HAD-like"/>
    <property type="match status" value="1"/>
</dbReference>